<accession>A0ABT3Z1H5</accession>
<comment type="caution">
    <text evidence="2">The sequence shown here is derived from an EMBL/GenBank/DDBJ whole genome shotgun (WGS) entry which is preliminary data.</text>
</comment>
<protein>
    <submittedName>
        <fullName evidence="2">Uncharacterized protein</fullName>
    </submittedName>
</protein>
<dbReference type="Proteomes" id="UP001207830">
    <property type="component" value="Unassembled WGS sequence"/>
</dbReference>
<dbReference type="EMBL" id="JANIGP010000023">
    <property type="protein sequence ID" value="MCY0111165.1"/>
    <property type="molecule type" value="Genomic_DNA"/>
</dbReference>
<sequence length="79" mass="9007">PNVRVKPFWLLFRRLEKVTRRKGGTPISNTHTNGYTHNPPKAWPAQRPPRFTAQKKAPTNEPGLSHDSSSKHQNRLISA</sequence>
<name>A0ABT3Z1H5_9PSED</name>
<gene>
    <name evidence="2" type="ORF">NQF78_22935</name>
</gene>
<keyword evidence="3" id="KW-1185">Reference proteome</keyword>
<evidence type="ECO:0000313" key="3">
    <source>
        <dbReference type="Proteomes" id="UP001207830"/>
    </source>
</evidence>
<proteinExistence type="predicted"/>
<feature type="non-terminal residue" evidence="2">
    <location>
        <position position="1"/>
    </location>
</feature>
<organism evidence="2 3">
    <name type="scientific">Pseudomonas monsensis</name>
    <dbReference type="NCBI Taxonomy" id="2745509"/>
    <lineage>
        <taxon>Bacteria</taxon>
        <taxon>Pseudomonadati</taxon>
        <taxon>Pseudomonadota</taxon>
        <taxon>Gammaproteobacteria</taxon>
        <taxon>Pseudomonadales</taxon>
        <taxon>Pseudomonadaceae</taxon>
        <taxon>Pseudomonas</taxon>
    </lineage>
</organism>
<evidence type="ECO:0000256" key="1">
    <source>
        <dbReference type="SAM" id="MobiDB-lite"/>
    </source>
</evidence>
<feature type="region of interest" description="Disordered" evidence="1">
    <location>
        <begin position="20"/>
        <end position="79"/>
    </location>
</feature>
<evidence type="ECO:0000313" key="2">
    <source>
        <dbReference type="EMBL" id="MCY0111165.1"/>
    </source>
</evidence>
<reference evidence="2 3" key="1">
    <citation type="submission" date="2022-07" db="EMBL/GenBank/DDBJ databases">
        <title>Characterization of plant growth promoting rhizobacteria (PGPR) for use as bioinoculants in agriculture.</title>
        <authorList>
            <person name="Hassen A.I."/>
            <person name="Pierneef R."/>
        </authorList>
    </citation>
    <scope>NUCLEOTIDE SEQUENCE [LARGE SCALE GENOMIC DNA]</scope>
    <source>
        <strain evidence="2 3">SARCC-3054</strain>
    </source>
</reference>
<feature type="compositionally biased region" description="Polar residues" evidence="1">
    <location>
        <begin position="26"/>
        <end position="36"/>
    </location>
</feature>
<dbReference type="RefSeq" id="WP_267805180.1">
    <property type="nucleotide sequence ID" value="NZ_JANIGP010000023.1"/>
</dbReference>